<sequence length="121" mass="13761">MVTRTIVRRHSVLDILWLADEDQYTRNCKEEPPYPMHSHTALTAIPTLHYRSAHMACARWSRLTLDTMLTGTEGAAVYLDEIIIAGSNPNKLLQRLETVLSRIQDSGFHLRLEKGNFSGLL</sequence>
<evidence type="ECO:0000313" key="3">
    <source>
        <dbReference type="WBParaSite" id="SSLN_0000712301-mRNA-1"/>
    </source>
</evidence>
<dbReference type="Gene3D" id="3.30.70.270">
    <property type="match status" value="1"/>
</dbReference>
<dbReference type="InterPro" id="IPR043128">
    <property type="entry name" value="Rev_trsase/Diguanyl_cyclase"/>
</dbReference>
<evidence type="ECO:0000313" key="1">
    <source>
        <dbReference type="EMBL" id="VDL93289.1"/>
    </source>
</evidence>
<dbReference type="OrthoDB" id="5919508at2759"/>
<accession>A0A183SRQ6</accession>
<proteinExistence type="predicted"/>
<dbReference type="SUPFAM" id="SSF56672">
    <property type="entry name" value="DNA/RNA polymerases"/>
    <property type="match status" value="1"/>
</dbReference>
<dbReference type="WBParaSite" id="SSLN_0000712301-mRNA-1">
    <property type="protein sequence ID" value="SSLN_0000712301-mRNA-1"/>
    <property type="gene ID" value="SSLN_0000712301"/>
</dbReference>
<dbReference type="EMBL" id="UYSU01033900">
    <property type="protein sequence ID" value="VDL93289.1"/>
    <property type="molecule type" value="Genomic_DNA"/>
</dbReference>
<keyword evidence="2" id="KW-1185">Reference proteome</keyword>
<dbReference type="Proteomes" id="UP000275846">
    <property type="component" value="Unassembled WGS sequence"/>
</dbReference>
<protein>
    <submittedName>
        <fullName evidence="3">Reverse transcriptase domain-containing protein</fullName>
    </submittedName>
</protein>
<reference evidence="3" key="1">
    <citation type="submission" date="2016-06" db="UniProtKB">
        <authorList>
            <consortium name="WormBaseParasite"/>
        </authorList>
    </citation>
    <scope>IDENTIFICATION</scope>
</reference>
<gene>
    <name evidence="1" type="ORF">SSLN_LOCUS6904</name>
</gene>
<name>A0A183SRQ6_SCHSO</name>
<evidence type="ECO:0000313" key="2">
    <source>
        <dbReference type="Proteomes" id="UP000275846"/>
    </source>
</evidence>
<reference evidence="1 2" key="2">
    <citation type="submission" date="2018-11" db="EMBL/GenBank/DDBJ databases">
        <authorList>
            <consortium name="Pathogen Informatics"/>
        </authorList>
    </citation>
    <scope>NUCLEOTIDE SEQUENCE [LARGE SCALE GENOMIC DNA]</scope>
    <source>
        <strain evidence="1 2">NST_G2</strain>
    </source>
</reference>
<organism evidence="3">
    <name type="scientific">Schistocephalus solidus</name>
    <name type="common">Tapeworm</name>
    <dbReference type="NCBI Taxonomy" id="70667"/>
    <lineage>
        <taxon>Eukaryota</taxon>
        <taxon>Metazoa</taxon>
        <taxon>Spiralia</taxon>
        <taxon>Lophotrochozoa</taxon>
        <taxon>Platyhelminthes</taxon>
        <taxon>Cestoda</taxon>
        <taxon>Eucestoda</taxon>
        <taxon>Diphyllobothriidea</taxon>
        <taxon>Diphyllobothriidae</taxon>
        <taxon>Schistocephalus</taxon>
    </lineage>
</organism>
<dbReference type="InterPro" id="IPR043502">
    <property type="entry name" value="DNA/RNA_pol_sf"/>
</dbReference>
<dbReference type="AlphaFoldDB" id="A0A183SRQ6"/>